<keyword evidence="1" id="KW-0732">Signal</keyword>
<reference evidence="2 3" key="1">
    <citation type="submission" date="2023-12" db="EMBL/GenBank/DDBJ databases">
        <title>Genome sequencing and assembly of bacterial species from a model synthetic community.</title>
        <authorList>
            <person name="Hogle S.L."/>
        </authorList>
    </citation>
    <scope>NUCLEOTIDE SEQUENCE [LARGE SCALE GENOMIC DNA]</scope>
    <source>
        <strain evidence="2 3">HAMBI 2494</strain>
    </source>
</reference>
<evidence type="ECO:0000313" key="2">
    <source>
        <dbReference type="EMBL" id="WQD79562.1"/>
    </source>
</evidence>
<sequence>MNRNGFRSAVFSLLVAALPATYAQTAAAAQHFTDGDQQEIRTLFLRQAHAATTHDLTEFASVFVSSSPGESDPVALVARPYRIWGRTALLDHFRETFKGVWKFEPETGNIKILPLSDDVAQLYAPALITSGKSPASATTGRFLMYEVALRTGMGWRISSIVPVPAE</sequence>
<proteinExistence type="predicted"/>
<accession>A0ABZ0WQC1</accession>
<dbReference type="Proteomes" id="UP001325479">
    <property type="component" value="Chromosome"/>
</dbReference>
<keyword evidence="3" id="KW-1185">Reference proteome</keyword>
<dbReference type="SUPFAM" id="SSF54427">
    <property type="entry name" value="NTF2-like"/>
    <property type="match status" value="1"/>
</dbReference>
<organism evidence="2 3">
    <name type="scientific">Paraburkholderia kururiensis</name>
    <dbReference type="NCBI Taxonomy" id="984307"/>
    <lineage>
        <taxon>Bacteria</taxon>
        <taxon>Pseudomonadati</taxon>
        <taxon>Pseudomonadota</taxon>
        <taxon>Betaproteobacteria</taxon>
        <taxon>Burkholderiales</taxon>
        <taxon>Burkholderiaceae</taxon>
        <taxon>Paraburkholderia</taxon>
    </lineage>
</organism>
<feature type="signal peptide" evidence="1">
    <location>
        <begin position="1"/>
        <end position="28"/>
    </location>
</feature>
<dbReference type="InterPro" id="IPR032710">
    <property type="entry name" value="NTF2-like_dom_sf"/>
</dbReference>
<feature type="chain" id="PRO_5047431656" evidence="1">
    <location>
        <begin position="29"/>
        <end position="166"/>
    </location>
</feature>
<dbReference type="EMBL" id="CP139965">
    <property type="protein sequence ID" value="WQD79562.1"/>
    <property type="molecule type" value="Genomic_DNA"/>
</dbReference>
<gene>
    <name evidence="2" type="ORF">U0042_07715</name>
</gene>
<protein>
    <submittedName>
        <fullName evidence="2">Nuclear transport factor 2 family protein</fullName>
    </submittedName>
</protein>
<dbReference type="RefSeq" id="WP_114810442.1">
    <property type="nucleotide sequence ID" value="NZ_CP139965.1"/>
</dbReference>
<evidence type="ECO:0000313" key="3">
    <source>
        <dbReference type="Proteomes" id="UP001325479"/>
    </source>
</evidence>
<name>A0ABZ0WQC1_9BURK</name>
<dbReference type="Gene3D" id="3.10.450.50">
    <property type="match status" value="1"/>
</dbReference>
<evidence type="ECO:0000256" key="1">
    <source>
        <dbReference type="SAM" id="SignalP"/>
    </source>
</evidence>